<comment type="caution">
    <text evidence="2">The sequence shown here is derived from an EMBL/GenBank/DDBJ whole genome shotgun (WGS) entry which is preliminary data.</text>
</comment>
<organism evidence="2 3">
    <name type="scientific">Haematococcus lacustris</name>
    <name type="common">Green alga</name>
    <name type="synonym">Haematococcus pluvialis</name>
    <dbReference type="NCBI Taxonomy" id="44745"/>
    <lineage>
        <taxon>Eukaryota</taxon>
        <taxon>Viridiplantae</taxon>
        <taxon>Chlorophyta</taxon>
        <taxon>core chlorophytes</taxon>
        <taxon>Chlorophyceae</taxon>
        <taxon>CS clade</taxon>
        <taxon>Chlamydomonadales</taxon>
        <taxon>Haematococcaceae</taxon>
        <taxon>Haematococcus</taxon>
    </lineage>
</organism>
<reference evidence="2 3" key="1">
    <citation type="submission" date="2020-02" db="EMBL/GenBank/DDBJ databases">
        <title>Draft genome sequence of Haematococcus lacustris strain NIES-144.</title>
        <authorList>
            <person name="Morimoto D."/>
            <person name="Nakagawa S."/>
            <person name="Yoshida T."/>
            <person name="Sawayama S."/>
        </authorList>
    </citation>
    <scope>NUCLEOTIDE SEQUENCE [LARGE SCALE GENOMIC DNA]</scope>
    <source>
        <strain evidence="2 3">NIES-144</strain>
    </source>
</reference>
<protein>
    <submittedName>
        <fullName evidence="2">Uncharacterized protein</fullName>
    </submittedName>
</protein>
<feature type="region of interest" description="Disordered" evidence="1">
    <location>
        <begin position="1"/>
        <end position="26"/>
    </location>
</feature>
<sequence length="475" mass="51671">ARWRRSACSQPWHTSKTTPATGPEAWSTSQKEVSNLAKSATYPLVREVYCIRYMLDLLIAVSAPSHPAAVATSGPSPPSPISSSLLSVILSVLPRSLVMSQACVIAVRLAVTTRSITCPDLLPTRIRDFYIQLYATLRKMVQLWPDQRCRPAMLRVFARSAVTGAHAYMTLALLLDDAPDHGAGPCSLPALTRTPELEQTFSHMVTCVCHIWILLLAPRKNNAPSGKEKVLYQRPSTQQLAPLALDLVWGMEGMLQMTQQHWRIFKTKGTKEIGTNTFSFFASCGTSLDLFGRVIEVLATPSVVGPAGLAAQPASWLPCGNSLVEGWCTRLLDRVCHLLCITTPGLKGSLEHKRMEGCRALADSHSFLFPGQQQAPPGMSPEAERLLACLTLVLTVALPLDTWLAVAPSLPAAEVKVMEQASAIHDTLARMEPEQVWSWQALAAGTPAEASLANGIEAGLCHRGIMSWKVTVRAR</sequence>
<keyword evidence="3" id="KW-1185">Reference proteome</keyword>
<accession>A0A699ZJU3</accession>
<evidence type="ECO:0000313" key="2">
    <source>
        <dbReference type="EMBL" id="GFH18828.1"/>
    </source>
</evidence>
<dbReference type="Proteomes" id="UP000485058">
    <property type="component" value="Unassembled WGS sequence"/>
</dbReference>
<dbReference type="EMBL" id="BLLF01001364">
    <property type="protein sequence ID" value="GFH18828.1"/>
    <property type="molecule type" value="Genomic_DNA"/>
</dbReference>
<proteinExistence type="predicted"/>
<evidence type="ECO:0000313" key="3">
    <source>
        <dbReference type="Proteomes" id="UP000485058"/>
    </source>
</evidence>
<feature type="non-terminal residue" evidence="2">
    <location>
        <position position="1"/>
    </location>
</feature>
<name>A0A699ZJU3_HAELA</name>
<evidence type="ECO:0000256" key="1">
    <source>
        <dbReference type="SAM" id="MobiDB-lite"/>
    </source>
</evidence>
<gene>
    <name evidence="2" type="ORF">HaLaN_15693</name>
</gene>
<dbReference type="AlphaFoldDB" id="A0A699ZJU3"/>
<feature type="compositionally biased region" description="Polar residues" evidence="1">
    <location>
        <begin position="7"/>
        <end position="26"/>
    </location>
</feature>